<sequence>MADEAIRELLAKKEIHEALLRYCRGVDRGDTALIRSAYWEDVTENHGAYQGDRLDDFLAYAMERSAVFSTVSHYVTNHLIELDGDRAYSEAYALAVHTGERGGRPFQAVFGGRYVDRFEKRDGAWKIAHRVVVHDWSTQGEIEHWERGMLFVQGVPSRADIAYERA</sequence>
<dbReference type="InterPro" id="IPR032710">
    <property type="entry name" value="NTF2-like_dom_sf"/>
</dbReference>
<dbReference type="SUPFAM" id="SSF54427">
    <property type="entry name" value="NTF2-like"/>
    <property type="match status" value="1"/>
</dbReference>
<dbReference type="RefSeq" id="WP_154757161.1">
    <property type="nucleotide sequence ID" value="NZ_WMBA01000016.1"/>
</dbReference>
<dbReference type="EMBL" id="WMBA01000016">
    <property type="protein sequence ID" value="MTD54963.1"/>
    <property type="molecule type" value="Genomic_DNA"/>
</dbReference>
<name>A0A6N7Z0U2_9PSEU</name>
<dbReference type="AlphaFoldDB" id="A0A6N7Z0U2"/>
<dbReference type="OrthoDB" id="7605094at2"/>
<keyword evidence="3" id="KW-1185">Reference proteome</keyword>
<proteinExistence type="predicted"/>
<dbReference type="Proteomes" id="UP000440096">
    <property type="component" value="Unassembled WGS sequence"/>
</dbReference>
<dbReference type="Pfam" id="PF13577">
    <property type="entry name" value="SnoaL_4"/>
    <property type="match status" value="1"/>
</dbReference>
<organism evidence="2 3">
    <name type="scientific">Amycolatopsis pithecellobii</name>
    <dbReference type="NCBI Taxonomy" id="664692"/>
    <lineage>
        <taxon>Bacteria</taxon>
        <taxon>Bacillati</taxon>
        <taxon>Actinomycetota</taxon>
        <taxon>Actinomycetes</taxon>
        <taxon>Pseudonocardiales</taxon>
        <taxon>Pseudonocardiaceae</taxon>
        <taxon>Amycolatopsis</taxon>
    </lineage>
</organism>
<gene>
    <name evidence="2" type="ORF">GKO32_13380</name>
</gene>
<feature type="domain" description="SnoaL-like" evidence="1">
    <location>
        <begin position="7"/>
        <end position="130"/>
    </location>
</feature>
<evidence type="ECO:0000313" key="2">
    <source>
        <dbReference type="EMBL" id="MTD54963.1"/>
    </source>
</evidence>
<dbReference type="Gene3D" id="3.10.450.50">
    <property type="match status" value="1"/>
</dbReference>
<dbReference type="CDD" id="cd00531">
    <property type="entry name" value="NTF2_like"/>
    <property type="match status" value="1"/>
</dbReference>
<dbReference type="InterPro" id="IPR037401">
    <property type="entry name" value="SnoaL-like"/>
</dbReference>
<evidence type="ECO:0000313" key="3">
    <source>
        <dbReference type="Proteomes" id="UP000440096"/>
    </source>
</evidence>
<evidence type="ECO:0000259" key="1">
    <source>
        <dbReference type="Pfam" id="PF13577"/>
    </source>
</evidence>
<comment type="caution">
    <text evidence="2">The sequence shown here is derived from an EMBL/GenBank/DDBJ whole genome shotgun (WGS) entry which is preliminary data.</text>
</comment>
<accession>A0A6N7Z0U2</accession>
<reference evidence="2 3" key="1">
    <citation type="submission" date="2019-11" db="EMBL/GenBank/DDBJ databases">
        <title>Draft genome of Amycolatopsis RM579.</title>
        <authorList>
            <person name="Duangmal K."/>
            <person name="Mingma R."/>
        </authorList>
    </citation>
    <scope>NUCLEOTIDE SEQUENCE [LARGE SCALE GENOMIC DNA]</scope>
    <source>
        <strain evidence="2 3">RM579</strain>
    </source>
</reference>
<protein>
    <submittedName>
        <fullName evidence="2">Nuclear transport factor 2 family protein</fullName>
    </submittedName>
</protein>